<keyword evidence="1" id="KW-0539">Nucleus</keyword>
<gene>
    <name evidence="5" type="ORF">NE237_020956</name>
</gene>
<sequence>MEGGDVASNVLSPTPPLDDFRCTRNNGKWRCSRQRLNGTNYCDKHHRKAKLKLDITPEDELRRKRNVGNAAKPYHDKVKLQIIPEDDLRCKRNVGNDLWCKNWRIHGKSLCQKHYLMSLSKSRVFPSTKREWKKGNENLNENRRKNEDSSMKRNRQESCINGQEEDSEEEIRKKKKRRGRKKKSVVPEKFYRPGKHLKVGTESEKKILNRERKADMVKVKCEVSEKEAEGENELVSASKSDSVARVNSGSGEDNNAHRVDIPSEWKMSLRARKPEVAEIKFNSKE</sequence>
<evidence type="ECO:0000256" key="2">
    <source>
        <dbReference type="PROSITE-ProRule" id="PRU01002"/>
    </source>
</evidence>
<organism evidence="5 6">
    <name type="scientific">Protea cynaroides</name>
    <dbReference type="NCBI Taxonomy" id="273540"/>
    <lineage>
        <taxon>Eukaryota</taxon>
        <taxon>Viridiplantae</taxon>
        <taxon>Streptophyta</taxon>
        <taxon>Embryophyta</taxon>
        <taxon>Tracheophyta</taxon>
        <taxon>Spermatophyta</taxon>
        <taxon>Magnoliopsida</taxon>
        <taxon>Proteales</taxon>
        <taxon>Proteaceae</taxon>
        <taxon>Protea</taxon>
    </lineage>
</organism>
<dbReference type="Proteomes" id="UP001141806">
    <property type="component" value="Unassembled WGS sequence"/>
</dbReference>
<feature type="compositionally biased region" description="Polar residues" evidence="3">
    <location>
        <begin position="235"/>
        <end position="253"/>
    </location>
</feature>
<keyword evidence="6" id="KW-1185">Reference proteome</keyword>
<reference evidence="5" key="1">
    <citation type="journal article" date="2023" name="Plant J.">
        <title>The genome of the king protea, Protea cynaroides.</title>
        <authorList>
            <person name="Chang J."/>
            <person name="Duong T.A."/>
            <person name="Schoeman C."/>
            <person name="Ma X."/>
            <person name="Roodt D."/>
            <person name="Barker N."/>
            <person name="Li Z."/>
            <person name="Van de Peer Y."/>
            <person name="Mizrachi E."/>
        </authorList>
    </citation>
    <scope>NUCLEOTIDE SEQUENCE</scope>
    <source>
        <tissue evidence="5">Young leaves</tissue>
    </source>
</reference>
<protein>
    <recommendedName>
        <fullName evidence="4">WRC domain-containing protein</fullName>
    </recommendedName>
</protein>
<feature type="region of interest" description="Disordered" evidence="3">
    <location>
        <begin position="223"/>
        <end position="263"/>
    </location>
</feature>
<feature type="compositionally biased region" description="Basic and acidic residues" evidence="3">
    <location>
        <begin position="128"/>
        <end position="156"/>
    </location>
</feature>
<feature type="compositionally biased region" description="Basic and acidic residues" evidence="3">
    <location>
        <begin position="254"/>
        <end position="263"/>
    </location>
</feature>
<feature type="region of interest" description="Disordered" evidence="3">
    <location>
        <begin position="126"/>
        <end position="196"/>
    </location>
</feature>
<accession>A0A9Q0H9G0</accession>
<feature type="domain" description="WRC" evidence="4">
    <location>
        <begin position="84"/>
        <end position="128"/>
    </location>
</feature>
<feature type="domain" description="WRC" evidence="4">
    <location>
        <begin position="16"/>
        <end position="59"/>
    </location>
</feature>
<comment type="caution">
    <text evidence="2">Lacks conserved residue(s) required for the propagation of feature annotation.</text>
</comment>
<evidence type="ECO:0000313" key="5">
    <source>
        <dbReference type="EMBL" id="KAJ4961046.1"/>
    </source>
</evidence>
<evidence type="ECO:0000256" key="3">
    <source>
        <dbReference type="SAM" id="MobiDB-lite"/>
    </source>
</evidence>
<dbReference type="EMBL" id="JAMYWD010000009">
    <property type="protein sequence ID" value="KAJ4961046.1"/>
    <property type="molecule type" value="Genomic_DNA"/>
</dbReference>
<dbReference type="Pfam" id="PF08879">
    <property type="entry name" value="WRC"/>
    <property type="match status" value="1"/>
</dbReference>
<comment type="caution">
    <text evidence="5">The sequence shown here is derived from an EMBL/GenBank/DDBJ whole genome shotgun (WGS) entry which is preliminary data.</text>
</comment>
<evidence type="ECO:0000256" key="1">
    <source>
        <dbReference type="ARBA" id="ARBA00023242"/>
    </source>
</evidence>
<dbReference type="AlphaFoldDB" id="A0A9Q0H9G0"/>
<proteinExistence type="predicted"/>
<feature type="compositionally biased region" description="Basic residues" evidence="3">
    <location>
        <begin position="173"/>
        <end position="184"/>
    </location>
</feature>
<dbReference type="PROSITE" id="PS51667">
    <property type="entry name" value="WRC"/>
    <property type="match status" value="2"/>
</dbReference>
<dbReference type="InterPro" id="IPR014977">
    <property type="entry name" value="WRC_dom"/>
</dbReference>
<evidence type="ECO:0000313" key="6">
    <source>
        <dbReference type="Proteomes" id="UP001141806"/>
    </source>
</evidence>
<name>A0A9Q0H9G0_9MAGN</name>
<evidence type="ECO:0000259" key="4">
    <source>
        <dbReference type="PROSITE" id="PS51667"/>
    </source>
</evidence>